<dbReference type="AlphaFoldDB" id="A0A6I1IBY1"/>
<comment type="caution">
    <text evidence="1">The sequence shown here is derived from an EMBL/GenBank/DDBJ whole genome shotgun (WGS) entry which is preliminary data.</text>
</comment>
<organism evidence="1 2">
    <name type="scientific">Janthinobacterium violaceinigrum</name>
    <dbReference type="NCBI Taxonomy" id="2654252"/>
    <lineage>
        <taxon>Bacteria</taxon>
        <taxon>Pseudomonadati</taxon>
        <taxon>Pseudomonadota</taxon>
        <taxon>Betaproteobacteria</taxon>
        <taxon>Burkholderiales</taxon>
        <taxon>Oxalobacteraceae</taxon>
        <taxon>Janthinobacterium</taxon>
    </lineage>
</organism>
<accession>A0A6I1IBY1</accession>
<name>A0A6I1IBY1_9BURK</name>
<dbReference type="RefSeq" id="WP_152282769.1">
    <property type="nucleotide sequence ID" value="NZ_WFLI01000011.1"/>
</dbReference>
<keyword evidence="2" id="KW-1185">Reference proteome</keyword>
<sequence>MRAHGMQCPTCDKYGDLVHATVRKTGQQVIVCTECDFVWPHPQQDIHPAHATDVASLLAQSGLDDDWDELELGARVPPSSTA</sequence>
<reference evidence="1 2" key="1">
    <citation type="submission" date="2019-10" db="EMBL/GenBank/DDBJ databases">
        <title>Three novel species isolated from a subtropical stream in China.</title>
        <authorList>
            <person name="Lu H."/>
        </authorList>
    </citation>
    <scope>NUCLEOTIDE SEQUENCE [LARGE SCALE GENOMIC DNA]</scope>
    <source>
        <strain evidence="1 2">FT13W</strain>
    </source>
</reference>
<evidence type="ECO:0000313" key="1">
    <source>
        <dbReference type="EMBL" id="KAB8064738.1"/>
    </source>
</evidence>
<proteinExistence type="predicted"/>
<protein>
    <submittedName>
        <fullName evidence="1">Uncharacterized protein</fullName>
    </submittedName>
</protein>
<evidence type="ECO:0000313" key="2">
    <source>
        <dbReference type="Proteomes" id="UP000468717"/>
    </source>
</evidence>
<dbReference type="EMBL" id="WFLI01000011">
    <property type="protein sequence ID" value="KAB8064738.1"/>
    <property type="molecule type" value="Genomic_DNA"/>
</dbReference>
<gene>
    <name evidence="1" type="ORF">GCN75_12325</name>
</gene>
<dbReference type="Proteomes" id="UP000468717">
    <property type="component" value="Unassembled WGS sequence"/>
</dbReference>